<evidence type="ECO:0000313" key="2">
    <source>
        <dbReference type="EMBL" id="EPC83089.1"/>
    </source>
</evidence>
<proteinExistence type="predicted"/>
<dbReference type="Proteomes" id="UP000014243">
    <property type="component" value="Unassembled WGS sequence"/>
</dbReference>
<name>S2S137_LACPA</name>
<feature type="transmembrane region" description="Helical" evidence="1">
    <location>
        <begin position="12"/>
        <end position="34"/>
    </location>
</feature>
<organism evidence="2 3">
    <name type="scientific">Lacticaseibacillus paracasei subsp. paracasei Lpp126</name>
    <dbReference type="NCBI Taxonomy" id="1256206"/>
    <lineage>
        <taxon>Bacteria</taxon>
        <taxon>Bacillati</taxon>
        <taxon>Bacillota</taxon>
        <taxon>Bacilli</taxon>
        <taxon>Lactobacillales</taxon>
        <taxon>Lactobacillaceae</taxon>
        <taxon>Lacticaseibacillus</taxon>
    </lineage>
</organism>
<keyword evidence="1" id="KW-1133">Transmembrane helix</keyword>
<evidence type="ECO:0000313" key="3">
    <source>
        <dbReference type="Proteomes" id="UP000014243"/>
    </source>
</evidence>
<sequence>MNPKVADKIATTVLYIVSGIIIIILASLLGYILFQGLPHISWHFLTSPAQSFEAGGGIGIQLFN</sequence>
<dbReference type="EMBL" id="ANKC01000302">
    <property type="protein sequence ID" value="EPC83089.1"/>
    <property type="molecule type" value="Genomic_DNA"/>
</dbReference>
<reference evidence="2 3" key="1">
    <citation type="journal article" date="2013" name="PLoS ONE">
        <title>Lactobacillus paracasei comparative genomics: towards species pan-genome definition and exploitation of diversity.</title>
        <authorList>
            <person name="Smokvina T."/>
            <person name="Wels M."/>
            <person name="Polka J."/>
            <person name="Chervaux C."/>
            <person name="Brisse S."/>
            <person name="Boekhorst J."/>
            <person name="van Hylckama Vlieg J.E."/>
            <person name="Siezen R.J."/>
        </authorList>
    </citation>
    <scope>NUCLEOTIDE SEQUENCE [LARGE SCALE GENOMIC DNA]</scope>
    <source>
        <strain evidence="2 3">Lpp126</strain>
    </source>
</reference>
<accession>S2S137</accession>
<feature type="non-terminal residue" evidence="2">
    <location>
        <position position="64"/>
    </location>
</feature>
<evidence type="ECO:0000256" key="1">
    <source>
        <dbReference type="SAM" id="Phobius"/>
    </source>
</evidence>
<comment type="caution">
    <text evidence="2">The sequence shown here is derived from an EMBL/GenBank/DDBJ whole genome shotgun (WGS) entry which is preliminary data.</text>
</comment>
<dbReference type="AlphaFoldDB" id="S2S137"/>
<gene>
    <name evidence="2" type="ORF">Lpp126_04563</name>
</gene>
<protein>
    <submittedName>
        <fullName evidence="2">Phosphate ABC transporter permease</fullName>
    </submittedName>
</protein>
<keyword evidence="1" id="KW-0472">Membrane</keyword>
<keyword evidence="1" id="KW-0812">Transmembrane</keyword>